<dbReference type="EC" id="6.3.4.20" evidence="8"/>
<dbReference type="PANTHER" id="PTHR42914:SF1">
    <property type="entry name" value="7-CYANO-7-DEAZAGUANINE SYNTHASE"/>
    <property type="match status" value="1"/>
</dbReference>
<dbReference type="PANTHER" id="PTHR42914">
    <property type="entry name" value="7-CYANO-7-DEAZAGUANINE SYNTHASE"/>
    <property type="match status" value="1"/>
</dbReference>
<dbReference type="Pfam" id="PF06508">
    <property type="entry name" value="QueC"/>
    <property type="match status" value="1"/>
</dbReference>
<evidence type="ECO:0000256" key="4">
    <source>
        <dbReference type="ARBA" id="ARBA00022741"/>
    </source>
</evidence>
<comment type="catalytic activity">
    <reaction evidence="9">
        <text>7-carboxy-7-carbaguanine + NH4(+) + 2 ATP = 7-cyano-7-carbaguanine + 2 AMP + 2 diphosphate + 2 H(+)</text>
        <dbReference type="Rhea" id="RHEA:27982"/>
        <dbReference type="ChEBI" id="CHEBI:15378"/>
        <dbReference type="ChEBI" id="CHEBI:28938"/>
        <dbReference type="ChEBI" id="CHEBI:30616"/>
        <dbReference type="ChEBI" id="CHEBI:33019"/>
        <dbReference type="ChEBI" id="CHEBI:45075"/>
        <dbReference type="ChEBI" id="CHEBI:61036"/>
        <dbReference type="ChEBI" id="CHEBI:456215"/>
        <dbReference type="EC" id="6.3.4.20"/>
    </reaction>
</comment>
<evidence type="ECO:0000256" key="6">
    <source>
        <dbReference type="ARBA" id="ARBA00022840"/>
    </source>
</evidence>
<dbReference type="InterPro" id="IPR014729">
    <property type="entry name" value="Rossmann-like_a/b/a_fold"/>
</dbReference>
<keyword evidence="6" id="KW-0067">ATP-binding</keyword>
<dbReference type="GO" id="GO:0005524">
    <property type="term" value="F:ATP binding"/>
    <property type="evidence" value="ECO:0007669"/>
    <property type="project" value="UniProtKB-KW"/>
</dbReference>
<gene>
    <name evidence="10" type="ORF">METZ01_LOCUS137568</name>
</gene>
<evidence type="ECO:0000256" key="5">
    <source>
        <dbReference type="ARBA" id="ARBA00022833"/>
    </source>
</evidence>
<dbReference type="InterPro" id="IPR018317">
    <property type="entry name" value="QueC"/>
</dbReference>
<comment type="similarity">
    <text evidence="7">Belongs to the QueC family.</text>
</comment>
<evidence type="ECO:0000256" key="3">
    <source>
        <dbReference type="ARBA" id="ARBA00022723"/>
    </source>
</evidence>
<dbReference type="Gene3D" id="3.40.50.620">
    <property type="entry name" value="HUPs"/>
    <property type="match status" value="1"/>
</dbReference>
<dbReference type="GO" id="GO:0016874">
    <property type="term" value="F:ligase activity"/>
    <property type="evidence" value="ECO:0007669"/>
    <property type="project" value="UniProtKB-KW"/>
</dbReference>
<name>A0A381Z6E0_9ZZZZ</name>
<sequence length="232" mass="24863">MMVAKDSKPGQATAVLCSAGLDSAVLLAVESSAAAERVRPIYISVGFAWETEEFAMLKRLVAAPPFAAIDEISELRVDMHDIYTTSHWAVRGDPPAYDTPDSDVYLVGRNAMLLAKASVYCAHHGFGRIVLGTLAGNPFPDATPGFMNAMAQALSLGLAHGITIDTPLAAYRKSDVIRLGVKLGVPFGLTLSCMRPTRDKHCGLCSKCRERRDAFGETGIPDPAKYAAKPPR</sequence>
<dbReference type="EMBL" id="UINC01020096">
    <property type="protein sequence ID" value="SVA84714.1"/>
    <property type="molecule type" value="Genomic_DNA"/>
</dbReference>
<evidence type="ECO:0000256" key="8">
    <source>
        <dbReference type="ARBA" id="ARBA00039149"/>
    </source>
</evidence>
<organism evidence="10">
    <name type="scientific">marine metagenome</name>
    <dbReference type="NCBI Taxonomy" id="408172"/>
    <lineage>
        <taxon>unclassified sequences</taxon>
        <taxon>metagenomes</taxon>
        <taxon>ecological metagenomes</taxon>
    </lineage>
</organism>
<evidence type="ECO:0000256" key="9">
    <source>
        <dbReference type="ARBA" id="ARBA00047890"/>
    </source>
</evidence>
<dbReference type="GO" id="GO:0046872">
    <property type="term" value="F:metal ion binding"/>
    <property type="evidence" value="ECO:0007669"/>
    <property type="project" value="UniProtKB-KW"/>
</dbReference>
<keyword evidence="5" id="KW-0862">Zinc</keyword>
<proteinExistence type="inferred from homology"/>
<keyword evidence="4" id="KW-0547">Nucleotide-binding</keyword>
<evidence type="ECO:0000256" key="1">
    <source>
        <dbReference type="ARBA" id="ARBA00005061"/>
    </source>
</evidence>
<reference evidence="10" key="1">
    <citation type="submission" date="2018-05" db="EMBL/GenBank/DDBJ databases">
        <authorList>
            <person name="Lanie J.A."/>
            <person name="Ng W.-L."/>
            <person name="Kazmierczak K.M."/>
            <person name="Andrzejewski T.M."/>
            <person name="Davidsen T.M."/>
            <person name="Wayne K.J."/>
            <person name="Tettelin H."/>
            <person name="Glass J.I."/>
            <person name="Rusch D."/>
            <person name="Podicherti R."/>
            <person name="Tsui H.-C.T."/>
            <person name="Winkler M.E."/>
        </authorList>
    </citation>
    <scope>NUCLEOTIDE SEQUENCE</scope>
</reference>
<evidence type="ECO:0000256" key="7">
    <source>
        <dbReference type="ARBA" id="ARBA00037993"/>
    </source>
</evidence>
<keyword evidence="3" id="KW-0479">Metal-binding</keyword>
<dbReference type="SUPFAM" id="SSF52402">
    <property type="entry name" value="Adenine nucleotide alpha hydrolases-like"/>
    <property type="match status" value="1"/>
</dbReference>
<evidence type="ECO:0000313" key="10">
    <source>
        <dbReference type="EMBL" id="SVA84714.1"/>
    </source>
</evidence>
<accession>A0A381Z6E0</accession>
<evidence type="ECO:0000256" key="2">
    <source>
        <dbReference type="ARBA" id="ARBA00022598"/>
    </source>
</evidence>
<keyword evidence="2" id="KW-0436">Ligase</keyword>
<protein>
    <recommendedName>
        <fullName evidence="8">7-cyano-7-deazaguanine synthase</fullName>
        <ecNumber evidence="8">6.3.4.20</ecNumber>
    </recommendedName>
</protein>
<dbReference type="AlphaFoldDB" id="A0A381Z6E0"/>
<comment type="pathway">
    <text evidence="1">Purine metabolism; 7-cyano-7-deazaguanine biosynthesis.</text>
</comment>